<dbReference type="SUPFAM" id="SSF56801">
    <property type="entry name" value="Acetyl-CoA synthetase-like"/>
    <property type="match status" value="1"/>
</dbReference>
<evidence type="ECO:0000259" key="4">
    <source>
        <dbReference type="Pfam" id="PF00501"/>
    </source>
</evidence>
<dbReference type="GO" id="GO:0005783">
    <property type="term" value="C:endoplasmic reticulum"/>
    <property type="evidence" value="ECO:0007669"/>
    <property type="project" value="TreeGrafter"/>
</dbReference>
<sequence>MAPKYKTSNIEDEVQLRISADGFGAVEPKTLIQILQETVKRYRNDPALHVKRDGKWKVYTFGEYYEDSLRFGKSLLHLGVKRFDGVSIIGYNSPEWMIADIGTILAGCTACGIYTTSSPSACEHIVKDSGSSVVVCDGMSQLQKLIETHKNLPKLKALVVYNLSEVPEDLKCGIPIYTFEDFLQLGHEVGDDVIQQKMDAQKPGHCCTLVYTSGTTGNPKGVMLSHDNIVWTVTCVLGMVKRNLDYEITNADKIVSYLPLSHIAAQLADILLPVVSGLQVWFAQPDALKGSLVVTLKEVRPTVFLGVPRIWEKIAEKMWAVGKETTGLKKRIAEWAKSRGTQKSELGQYGNSGGVPCGFSLAHGLVLGRIKEALGLDQCILCYSAAAPISKKIIEYFASLDIPLYELFGQSEVTGPQCVGMRNIWRIGACGQTIDGSQTRVAEGTEELLFKGRNIMMGYLNSPEHTTETIDEDGWLHSGDCGKIDEDGFVTITGRIKELLITAGGENIPPIIIEDAIKEEIPLVANAMVIGDQRKFLSALLTFHVTLDDGTPTSNLDPKSLEILKELKSSAKTIDEAKACAKVKEYLDERMKRVNARATSRAQNIGKYEILPTDFSISGGELTATMKVRRKIVIEKYSELVEQIYA</sequence>
<dbReference type="InterPro" id="IPR020845">
    <property type="entry name" value="AMP-binding_CS"/>
</dbReference>
<dbReference type="GO" id="GO:0004467">
    <property type="term" value="F:long-chain fatty acid-CoA ligase activity"/>
    <property type="evidence" value="ECO:0007669"/>
    <property type="project" value="TreeGrafter"/>
</dbReference>
<dbReference type="Pfam" id="PF23562">
    <property type="entry name" value="AMP-binding_C_3"/>
    <property type="match status" value="1"/>
</dbReference>
<dbReference type="Proteomes" id="UP000053237">
    <property type="component" value="Unassembled WGS sequence"/>
</dbReference>
<name>A0A024GGP4_9STRA</name>
<accession>A0A024GGP4</accession>
<dbReference type="AlphaFoldDB" id="A0A024GGP4"/>
<evidence type="ECO:0000256" key="2">
    <source>
        <dbReference type="ARBA" id="ARBA00022832"/>
    </source>
</evidence>
<dbReference type="PROSITE" id="PS00455">
    <property type="entry name" value="AMP_BINDING"/>
    <property type="match status" value="1"/>
</dbReference>
<dbReference type="Gene3D" id="3.40.50.12780">
    <property type="entry name" value="N-terminal domain of ligase-like"/>
    <property type="match status" value="1"/>
</dbReference>
<dbReference type="GO" id="GO:0016020">
    <property type="term" value="C:membrane"/>
    <property type="evidence" value="ECO:0007669"/>
    <property type="project" value="TreeGrafter"/>
</dbReference>
<dbReference type="InterPro" id="IPR000873">
    <property type="entry name" value="AMP-dep_synth/lig_dom"/>
</dbReference>
<dbReference type="InParanoid" id="A0A024GGP4"/>
<protein>
    <recommendedName>
        <fullName evidence="4">AMP-dependent synthetase/ligase domain-containing protein</fullName>
    </recommendedName>
</protein>
<comment type="caution">
    <text evidence="5">The sequence shown here is derived from an EMBL/GenBank/DDBJ whole genome shotgun (WGS) entry which is preliminary data.</text>
</comment>
<proteinExistence type="predicted"/>
<evidence type="ECO:0000313" key="5">
    <source>
        <dbReference type="EMBL" id="CCI45715.1"/>
    </source>
</evidence>
<evidence type="ECO:0000256" key="1">
    <source>
        <dbReference type="ARBA" id="ARBA00022598"/>
    </source>
</evidence>
<dbReference type="PANTHER" id="PTHR43272:SF32">
    <property type="entry name" value="AMP-DEPENDENT SYNTHETASE_LIGASE DOMAIN-CONTAINING PROTEIN"/>
    <property type="match status" value="1"/>
</dbReference>
<evidence type="ECO:0000256" key="3">
    <source>
        <dbReference type="ARBA" id="ARBA00023098"/>
    </source>
</evidence>
<reference evidence="5 6" key="1">
    <citation type="submission" date="2012-05" db="EMBL/GenBank/DDBJ databases">
        <title>Recombination and specialization in a pathogen metapopulation.</title>
        <authorList>
            <person name="Gardiner A."/>
            <person name="Kemen E."/>
            <person name="Schultz-Larsen T."/>
            <person name="MacLean D."/>
            <person name="Van Oosterhout C."/>
            <person name="Jones J.D.G."/>
        </authorList>
    </citation>
    <scope>NUCLEOTIDE SEQUENCE [LARGE SCALE GENOMIC DNA]</scope>
    <source>
        <strain evidence="5 6">Ac Nc2</strain>
    </source>
</reference>
<evidence type="ECO:0000313" key="6">
    <source>
        <dbReference type="Proteomes" id="UP000053237"/>
    </source>
</evidence>
<gene>
    <name evidence="5" type="ORF">BN9_066120</name>
</gene>
<dbReference type="EMBL" id="CAIX01000105">
    <property type="protein sequence ID" value="CCI45715.1"/>
    <property type="molecule type" value="Genomic_DNA"/>
</dbReference>
<feature type="domain" description="AMP-dependent synthetase/ligase" evidence="4">
    <location>
        <begin position="35"/>
        <end position="460"/>
    </location>
</feature>
<organism evidence="5 6">
    <name type="scientific">Albugo candida</name>
    <dbReference type="NCBI Taxonomy" id="65357"/>
    <lineage>
        <taxon>Eukaryota</taxon>
        <taxon>Sar</taxon>
        <taxon>Stramenopiles</taxon>
        <taxon>Oomycota</taxon>
        <taxon>Peronosporomycetes</taxon>
        <taxon>Albuginales</taxon>
        <taxon>Albuginaceae</taxon>
        <taxon>Albugo</taxon>
    </lineage>
</organism>
<keyword evidence="1" id="KW-0436">Ligase</keyword>
<dbReference type="Pfam" id="PF00501">
    <property type="entry name" value="AMP-binding"/>
    <property type="match status" value="1"/>
</dbReference>
<dbReference type="PANTHER" id="PTHR43272">
    <property type="entry name" value="LONG-CHAIN-FATTY-ACID--COA LIGASE"/>
    <property type="match status" value="1"/>
</dbReference>
<keyword evidence="6" id="KW-1185">Reference proteome</keyword>
<keyword evidence="3" id="KW-0443">Lipid metabolism</keyword>
<dbReference type="InterPro" id="IPR042099">
    <property type="entry name" value="ANL_N_sf"/>
</dbReference>
<dbReference type="STRING" id="65357.A0A024GGP4"/>
<dbReference type="OrthoDB" id="3633556at2759"/>
<keyword evidence="2" id="KW-0276">Fatty acid metabolism</keyword>